<feature type="domain" description="HTH merR-type" evidence="2">
    <location>
        <begin position="2"/>
        <end position="71"/>
    </location>
</feature>
<comment type="caution">
    <text evidence="3">The sequence shown here is derived from an EMBL/GenBank/DDBJ whole genome shotgun (WGS) entry which is preliminary data.</text>
</comment>
<accession>A0A1Q9LSY3</accession>
<dbReference type="RefSeq" id="WP_075973343.1">
    <property type="nucleotide sequence ID" value="NZ_MKQR01000005.1"/>
</dbReference>
<protein>
    <submittedName>
        <fullName evidence="3">MerR family transcriptional regulator</fullName>
    </submittedName>
</protein>
<evidence type="ECO:0000256" key="1">
    <source>
        <dbReference type="ARBA" id="ARBA00023125"/>
    </source>
</evidence>
<dbReference type="PANTHER" id="PTHR30204">
    <property type="entry name" value="REDOX-CYCLING DRUG-SENSING TRANSCRIPTIONAL ACTIVATOR SOXR"/>
    <property type="match status" value="1"/>
</dbReference>
<keyword evidence="4" id="KW-1185">Reference proteome</keyword>
<dbReference type="SMART" id="SM00422">
    <property type="entry name" value="HTH_MERR"/>
    <property type="match status" value="1"/>
</dbReference>
<dbReference type="InterPro" id="IPR009061">
    <property type="entry name" value="DNA-bd_dom_put_sf"/>
</dbReference>
<dbReference type="CDD" id="cd00592">
    <property type="entry name" value="HTH_MerR-like"/>
    <property type="match status" value="1"/>
</dbReference>
<reference evidence="3 4" key="1">
    <citation type="submission" date="2016-10" db="EMBL/GenBank/DDBJ databases">
        <title>The Draft Genome Sequence of Actinokineospora bangkokensis 44EHWT reveals the biosynthetic pathway of antifungal compounds Thailandins with unusual extender unit butylmalonyl-CoA.</title>
        <authorList>
            <person name="Greule A."/>
            <person name="Intra B."/>
            <person name="Flemming S."/>
            <person name="Rommel M.G."/>
            <person name="Panbangred W."/>
            <person name="Bechthold A."/>
        </authorList>
    </citation>
    <scope>NUCLEOTIDE SEQUENCE [LARGE SCALE GENOMIC DNA]</scope>
    <source>
        <strain evidence="3 4">44EHW</strain>
    </source>
</reference>
<dbReference type="Pfam" id="PF13411">
    <property type="entry name" value="MerR_1"/>
    <property type="match status" value="1"/>
</dbReference>
<dbReference type="Gene3D" id="1.10.1660.10">
    <property type="match status" value="1"/>
</dbReference>
<proteinExistence type="predicted"/>
<dbReference type="InterPro" id="IPR000551">
    <property type="entry name" value="MerR-type_HTH_dom"/>
</dbReference>
<gene>
    <name evidence="3" type="ORF">BJP25_08825</name>
</gene>
<evidence type="ECO:0000313" key="4">
    <source>
        <dbReference type="Proteomes" id="UP000186040"/>
    </source>
</evidence>
<dbReference type="InterPro" id="IPR047057">
    <property type="entry name" value="MerR_fam"/>
</dbReference>
<dbReference type="SUPFAM" id="SSF46955">
    <property type="entry name" value="Putative DNA-binding domain"/>
    <property type="match status" value="1"/>
</dbReference>
<dbReference type="PROSITE" id="PS50937">
    <property type="entry name" value="HTH_MERR_2"/>
    <property type="match status" value="1"/>
</dbReference>
<keyword evidence="1" id="KW-0238">DNA-binding</keyword>
<evidence type="ECO:0000259" key="2">
    <source>
        <dbReference type="PROSITE" id="PS50937"/>
    </source>
</evidence>
<evidence type="ECO:0000313" key="3">
    <source>
        <dbReference type="EMBL" id="OLR95113.1"/>
    </source>
</evidence>
<dbReference type="STRING" id="1193682.BJP25_08825"/>
<dbReference type="AlphaFoldDB" id="A0A1Q9LSY3"/>
<organism evidence="3 4">
    <name type="scientific">Actinokineospora bangkokensis</name>
    <dbReference type="NCBI Taxonomy" id="1193682"/>
    <lineage>
        <taxon>Bacteria</taxon>
        <taxon>Bacillati</taxon>
        <taxon>Actinomycetota</taxon>
        <taxon>Actinomycetes</taxon>
        <taxon>Pseudonocardiales</taxon>
        <taxon>Pseudonocardiaceae</taxon>
        <taxon>Actinokineospora</taxon>
    </lineage>
</organism>
<dbReference type="GO" id="GO:0003677">
    <property type="term" value="F:DNA binding"/>
    <property type="evidence" value="ECO:0007669"/>
    <property type="project" value="UniProtKB-KW"/>
</dbReference>
<dbReference type="GO" id="GO:0003700">
    <property type="term" value="F:DNA-binding transcription factor activity"/>
    <property type="evidence" value="ECO:0007669"/>
    <property type="project" value="InterPro"/>
</dbReference>
<name>A0A1Q9LSY3_9PSEU</name>
<dbReference type="Proteomes" id="UP000186040">
    <property type="component" value="Unassembled WGS sequence"/>
</dbReference>
<sequence>MAWSTRQLAELAGTTVKAVRHYHEVGLLEVPERAANGYKQYRVAHLVRLLQIKRLSDLGVPLSQVAALGRADQEPDEAIRVLDAELAATVERLNRVRAELAVILRHRAPMHLPTEFAPLSRNLSETNQALLMVYSTVFSQRTAELFRELVAEPQETDEEFDGLPPDADDATVNRLAERMAPVVRRIRDAHPWAVDPTSDSPHGPAVAGNTIAHALVELYNPAQLKVLRRLDQILREMS</sequence>
<dbReference type="OrthoDB" id="4569196at2"/>
<dbReference type="EMBL" id="MKQR01000005">
    <property type="protein sequence ID" value="OLR95113.1"/>
    <property type="molecule type" value="Genomic_DNA"/>
</dbReference>
<dbReference type="PANTHER" id="PTHR30204:SF93">
    <property type="entry name" value="HTH MERR-TYPE DOMAIN-CONTAINING PROTEIN"/>
    <property type="match status" value="1"/>
</dbReference>